<feature type="transmembrane region" description="Helical" evidence="1">
    <location>
        <begin position="12"/>
        <end position="34"/>
    </location>
</feature>
<accession>A0A1M6PEW7</accession>
<proteinExistence type="predicted"/>
<gene>
    <name evidence="2" type="ORF">SAMN02745170_04028</name>
</gene>
<dbReference type="AlphaFoldDB" id="A0A1M6PEW7"/>
<protein>
    <submittedName>
        <fullName evidence="2">Uncharacterized protein</fullName>
    </submittedName>
</protein>
<keyword evidence="3" id="KW-1185">Reference proteome</keyword>
<dbReference type="EMBL" id="FQZD01000072">
    <property type="protein sequence ID" value="SHK06461.1"/>
    <property type="molecule type" value="Genomic_DNA"/>
</dbReference>
<keyword evidence="1" id="KW-0472">Membrane</keyword>
<keyword evidence="1" id="KW-1133">Transmembrane helix</keyword>
<evidence type="ECO:0000256" key="1">
    <source>
        <dbReference type="SAM" id="Phobius"/>
    </source>
</evidence>
<feature type="non-terminal residue" evidence="2">
    <location>
        <position position="1"/>
    </location>
</feature>
<dbReference type="Proteomes" id="UP000322917">
    <property type="component" value="Unassembled WGS sequence"/>
</dbReference>
<evidence type="ECO:0000313" key="2">
    <source>
        <dbReference type="EMBL" id="SHK06461.1"/>
    </source>
</evidence>
<reference evidence="2 3" key="1">
    <citation type="submission" date="2016-11" db="EMBL/GenBank/DDBJ databases">
        <authorList>
            <person name="Varghese N."/>
            <person name="Submissions S."/>
        </authorList>
    </citation>
    <scope>NUCLEOTIDE SEQUENCE [LARGE SCALE GENOMIC DNA]</scope>
    <source>
        <strain evidence="2 3">DSM 15287</strain>
    </source>
</reference>
<sequence length="78" mass="8970">LLHLFFFIYWDRVIWVSLFPVSLILVFTITVPVIQGNDIPLNALILSVPDTYDDMVYGENPVFPTEALDFIQYAGIYS</sequence>
<name>A0A1M6PEW7_9FIRM</name>
<organism evidence="2 3">
    <name type="scientific">Propionispora hippei DSM 15287</name>
    <dbReference type="NCBI Taxonomy" id="1123003"/>
    <lineage>
        <taxon>Bacteria</taxon>
        <taxon>Bacillati</taxon>
        <taxon>Bacillota</taxon>
        <taxon>Negativicutes</taxon>
        <taxon>Selenomonadales</taxon>
        <taxon>Sporomusaceae</taxon>
        <taxon>Propionispora</taxon>
    </lineage>
</organism>
<evidence type="ECO:0000313" key="3">
    <source>
        <dbReference type="Proteomes" id="UP000322917"/>
    </source>
</evidence>
<keyword evidence="1" id="KW-0812">Transmembrane</keyword>
<dbReference type="RefSeq" id="WP_223191871.1">
    <property type="nucleotide sequence ID" value="NZ_FQZD01000072.1"/>
</dbReference>